<gene>
    <name evidence="10" type="primary">LOC108563058</name>
</gene>
<dbReference type="InterPro" id="IPR011333">
    <property type="entry name" value="SKP1/BTB/POZ_sf"/>
</dbReference>
<dbReference type="SMART" id="SM00875">
    <property type="entry name" value="BACK"/>
    <property type="match status" value="1"/>
</dbReference>
<evidence type="ECO:0000256" key="6">
    <source>
        <dbReference type="ARBA" id="ARBA00023203"/>
    </source>
</evidence>
<dbReference type="SUPFAM" id="SSF50965">
    <property type="entry name" value="Galactose oxidase, central domain"/>
    <property type="match status" value="1"/>
</dbReference>
<sequence length="590" mass="67418">MDFIIPTIKKLKNINTDNNNFIKPNEERTCSYSMKILKNLNNLRIDERFCDVEIQSQNRTFKVHKAILASSCPYFHAMFTGGLCEQNQHFVELPTIPAYILELVINFIYTGEANINQNNVQDLFVAADMLELHEVVLSCSEFLEKELHPINAIGIYRFAEAHNCKLLTNKSVQYIESHFVQVSEEKEIYELPKELLLKFLTSEYLCVDSEFQVFQVAIRWIMSDIVTRRRYVFEILKHIRLPLLSLGLLERSIPACNDSSLRVALRSVHDDLKNRKGCLVPLSVKPRLCAKKDIYMIGGSKRERYPTFRQRSELNYAAVEKFDVFKRAWSRAPDMSVNRIVPGVATLDGRIYAIGGEQETNSLSCGECFDPEENAWTMIANMSVPRCDFGLCSINGFLYALGGWMENDLLSTIERYDPKLDEWRSAGNLPHARFSMGVVSYEGLIYMVGGCSQHVRYLQDFLSYNPSTGVWRSLPQMTVARSQMGVAVLNDHLYVVGGDHKDQVLSSVEKYSFKKNKWTSIPKMNMARSRPAVAAVDGLLYVMGGYQNHDHFYRSQYTIAAMECYDPTTNQWTDCPDLPDSRAEGSAVIV</sequence>
<dbReference type="Pfam" id="PF00651">
    <property type="entry name" value="BTB"/>
    <property type="match status" value="1"/>
</dbReference>
<evidence type="ECO:0000256" key="7">
    <source>
        <dbReference type="ARBA" id="ARBA00043912"/>
    </source>
</evidence>
<dbReference type="PIRSF" id="PIRSF037037">
    <property type="entry name" value="Kelch-like_protein_gigaxonin"/>
    <property type="match status" value="1"/>
</dbReference>
<dbReference type="Pfam" id="PF07707">
    <property type="entry name" value="BACK"/>
    <property type="match status" value="1"/>
</dbReference>
<evidence type="ECO:0000256" key="4">
    <source>
        <dbReference type="ARBA" id="ARBA00022737"/>
    </source>
</evidence>
<dbReference type="SMART" id="SM00612">
    <property type="entry name" value="Kelch"/>
    <property type="match status" value="6"/>
</dbReference>
<dbReference type="GeneID" id="108563058"/>
<dbReference type="Gene3D" id="2.120.10.80">
    <property type="entry name" value="Kelch-type beta propeller"/>
    <property type="match status" value="2"/>
</dbReference>
<comment type="pathway">
    <text evidence="1">Protein modification; protein ubiquitination.</text>
</comment>
<keyword evidence="4" id="KW-0677">Repeat</keyword>
<dbReference type="Pfam" id="PF01344">
    <property type="entry name" value="Kelch_1"/>
    <property type="match status" value="1"/>
</dbReference>
<evidence type="ECO:0000259" key="8">
    <source>
        <dbReference type="PROSITE" id="PS50097"/>
    </source>
</evidence>
<evidence type="ECO:0000256" key="3">
    <source>
        <dbReference type="ARBA" id="ARBA00022441"/>
    </source>
</evidence>
<evidence type="ECO:0000256" key="2">
    <source>
        <dbReference type="ARBA" id="ARBA00013699"/>
    </source>
</evidence>
<dbReference type="Gene3D" id="3.30.710.10">
    <property type="entry name" value="Potassium Channel Kv1.1, Chain A"/>
    <property type="match status" value="1"/>
</dbReference>
<dbReference type="Gene3D" id="1.25.40.420">
    <property type="match status" value="1"/>
</dbReference>
<evidence type="ECO:0000313" key="9">
    <source>
        <dbReference type="Proteomes" id="UP000695000"/>
    </source>
</evidence>
<dbReference type="RefSeq" id="XP_017777106.1">
    <property type="nucleotide sequence ID" value="XM_017921617.1"/>
</dbReference>
<accession>A0ABM1MRA6</accession>
<dbReference type="InterPro" id="IPR006652">
    <property type="entry name" value="Kelch_1"/>
</dbReference>
<dbReference type="PANTHER" id="PTHR24412:SF35">
    <property type="entry name" value="ACTIN-BINDING PROTEIN IPP"/>
    <property type="match status" value="1"/>
</dbReference>
<reference evidence="10" key="1">
    <citation type="submission" date="2025-08" db="UniProtKB">
        <authorList>
            <consortium name="RefSeq"/>
        </authorList>
    </citation>
    <scope>IDENTIFICATION</scope>
    <source>
        <tissue evidence="10">Whole Larva</tissue>
    </source>
</reference>
<feature type="domain" description="BTB" evidence="8">
    <location>
        <begin position="50"/>
        <end position="117"/>
    </location>
</feature>
<dbReference type="SUPFAM" id="SSF54695">
    <property type="entry name" value="POZ domain"/>
    <property type="match status" value="1"/>
</dbReference>
<keyword evidence="6" id="KW-0009">Actin-binding</keyword>
<dbReference type="Pfam" id="PF24681">
    <property type="entry name" value="Kelch_KLHDC2_KLHL20_DRC7"/>
    <property type="match status" value="1"/>
</dbReference>
<dbReference type="SMART" id="SM00225">
    <property type="entry name" value="BTB"/>
    <property type="match status" value="1"/>
</dbReference>
<name>A0ABM1MRA6_NICVS</name>
<dbReference type="PANTHER" id="PTHR24412">
    <property type="entry name" value="KELCH PROTEIN"/>
    <property type="match status" value="1"/>
</dbReference>
<dbReference type="InterPro" id="IPR011705">
    <property type="entry name" value="BACK"/>
</dbReference>
<evidence type="ECO:0000256" key="5">
    <source>
        <dbReference type="ARBA" id="ARBA00022786"/>
    </source>
</evidence>
<dbReference type="PROSITE" id="PS50097">
    <property type="entry name" value="BTB"/>
    <property type="match status" value="1"/>
</dbReference>
<keyword evidence="3" id="KW-0880">Kelch repeat</keyword>
<dbReference type="InterPro" id="IPR017096">
    <property type="entry name" value="BTB-kelch_protein"/>
</dbReference>
<evidence type="ECO:0000256" key="1">
    <source>
        <dbReference type="ARBA" id="ARBA00004906"/>
    </source>
</evidence>
<evidence type="ECO:0000313" key="10">
    <source>
        <dbReference type="RefSeq" id="XP_017777106.1"/>
    </source>
</evidence>
<comment type="function">
    <text evidence="7">Probable substrate-specific adapter of an E3 ubiquitin-protein ligase complex which mediates the ubiquitination and subsequent proteasomal degradation of target proteins. May have a role in synapse differentiation and growth.</text>
</comment>
<organism evidence="9 10">
    <name type="scientific">Nicrophorus vespilloides</name>
    <name type="common">Boreal carrion beetle</name>
    <dbReference type="NCBI Taxonomy" id="110193"/>
    <lineage>
        <taxon>Eukaryota</taxon>
        <taxon>Metazoa</taxon>
        <taxon>Ecdysozoa</taxon>
        <taxon>Arthropoda</taxon>
        <taxon>Hexapoda</taxon>
        <taxon>Insecta</taxon>
        <taxon>Pterygota</taxon>
        <taxon>Neoptera</taxon>
        <taxon>Endopterygota</taxon>
        <taxon>Coleoptera</taxon>
        <taxon>Polyphaga</taxon>
        <taxon>Staphyliniformia</taxon>
        <taxon>Silphidae</taxon>
        <taxon>Nicrophorinae</taxon>
        <taxon>Nicrophorus</taxon>
    </lineage>
</organism>
<dbReference type="InterPro" id="IPR011043">
    <property type="entry name" value="Gal_Oxase/kelch_b-propeller"/>
</dbReference>
<dbReference type="InterPro" id="IPR000210">
    <property type="entry name" value="BTB/POZ_dom"/>
</dbReference>
<keyword evidence="9" id="KW-1185">Reference proteome</keyword>
<proteinExistence type="predicted"/>
<protein>
    <recommendedName>
        <fullName evidence="2">Kelch-like protein diablo</fullName>
    </recommendedName>
</protein>
<keyword evidence="5" id="KW-0833">Ubl conjugation pathway</keyword>
<dbReference type="Proteomes" id="UP000695000">
    <property type="component" value="Unplaced"/>
</dbReference>
<dbReference type="InterPro" id="IPR015915">
    <property type="entry name" value="Kelch-typ_b-propeller"/>
</dbReference>